<proteinExistence type="predicted"/>
<evidence type="ECO:0000256" key="1">
    <source>
        <dbReference type="SAM" id="MobiDB-lite"/>
    </source>
</evidence>
<evidence type="ECO:0000313" key="4">
    <source>
        <dbReference type="Proteomes" id="UP000674318"/>
    </source>
</evidence>
<dbReference type="KEGG" id="phet:94291265"/>
<sequence length="132" mass="14415">MENALVQVVHLRPPKTLLRYDAAAHKEKLSRQPRLYASTSPEDCETVAEDALMVGAFTDLLDFIAGAQQECYALFGEEDARWSLDDCAAKEDSAGTIDSSSVPVNSCEWSEGDGHDAPEGDASPRKRKRSQA</sequence>
<feature type="compositionally biased region" description="Basic and acidic residues" evidence="1">
    <location>
        <begin position="112"/>
        <end position="124"/>
    </location>
</feature>
<feature type="region of interest" description="Disordered" evidence="1">
    <location>
        <begin position="93"/>
        <end position="132"/>
    </location>
</feature>
<name>A0A836IB09_9TRYP</name>
<dbReference type="EMBL" id="JAFJZO010000016">
    <property type="protein sequence ID" value="KAG5508724.1"/>
    <property type="molecule type" value="Genomic_DNA"/>
</dbReference>
<dbReference type="AlphaFoldDB" id="A0A836IB09"/>
<keyword evidence="4" id="KW-1185">Reference proteome</keyword>
<reference evidence="3 4" key="1">
    <citation type="submission" date="2021-02" db="EMBL/GenBank/DDBJ databases">
        <title>Porcisia hertigi Genome sequencing and assembly.</title>
        <authorList>
            <person name="Almutairi H."/>
            <person name="Gatherer D."/>
        </authorList>
    </citation>
    <scope>NUCLEOTIDE SEQUENCE [LARGE SCALE GENOMIC DNA]</scope>
    <source>
        <strain evidence="3 4">C119</strain>
    </source>
</reference>
<organism evidence="3 4">
    <name type="scientific">Porcisia hertigi</name>
    <dbReference type="NCBI Taxonomy" id="2761500"/>
    <lineage>
        <taxon>Eukaryota</taxon>
        <taxon>Discoba</taxon>
        <taxon>Euglenozoa</taxon>
        <taxon>Kinetoplastea</taxon>
        <taxon>Metakinetoplastina</taxon>
        <taxon>Trypanosomatida</taxon>
        <taxon>Trypanosomatidae</taxon>
        <taxon>Leishmaniinae</taxon>
        <taxon>Porcisia</taxon>
    </lineage>
</organism>
<comment type="caution">
    <text evidence="3">The sequence shown here is derived from an EMBL/GenBank/DDBJ whole genome shotgun (WGS) entry which is preliminary data.</text>
</comment>
<accession>A0A836IB09</accession>
<dbReference type="RefSeq" id="XP_067758190.1">
    <property type="nucleotide sequence ID" value="XM_067901188.1"/>
</dbReference>
<gene>
    <name evidence="2" type="ORF">JKF63_05220</name>
    <name evidence="3" type="ORF">JKF63_05222</name>
</gene>
<feature type="compositionally biased region" description="Polar residues" evidence="1">
    <location>
        <begin position="96"/>
        <end position="108"/>
    </location>
</feature>
<dbReference type="Proteomes" id="UP000674318">
    <property type="component" value="Unassembled WGS sequence"/>
</dbReference>
<evidence type="ECO:0000313" key="2">
    <source>
        <dbReference type="EMBL" id="KAG5508722.1"/>
    </source>
</evidence>
<dbReference type="GeneID" id="94291265"/>
<dbReference type="EMBL" id="JAFJZO010000016">
    <property type="protein sequence ID" value="KAG5508722.1"/>
    <property type="molecule type" value="Genomic_DNA"/>
</dbReference>
<protein>
    <submittedName>
        <fullName evidence="3">Uncharacterized protein</fullName>
    </submittedName>
</protein>
<evidence type="ECO:0000313" key="3">
    <source>
        <dbReference type="EMBL" id="KAG5508724.1"/>
    </source>
</evidence>
<dbReference type="OrthoDB" id="261392at2759"/>